<dbReference type="KEGG" id="gvi:glr0940"/>
<dbReference type="Pfam" id="PF08240">
    <property type="entry name" value="ADH_N"/>
    <property type="match status" value="1"/>
</dbReference>
<dbReference type="CDD" id="cd08235">
    <property type="entry name" value="iditol_2_DH_like"/>
    <property type="match status" value="1"/>
</dbReference>
<comment type="similarity">
    <text evidence="4">Belongs to the zinc-containing alcohol dehydrogenase family.</text>
</comment>
<gene>
    <name evidence="6" type="ordered locus">glr0940</name>
</gene>
<dbReference type="PhylomeDB" id="Q7NM29"/>
<dbReference type="OrthoDB" id="9770526at2"/>
<keyword evidence="2 4" id="KW-0862">Zinc</keyword>
<dbReference type="SMART" id="SM00829">
    <property type="entry name" value="PKS_ER"/>
    <property type="match status" value="1"/>
</dbReference>
<comment type="cofactor">
    <cofactor evidence="4">
        <name>Zn(2+)</name>
        <dbReference type="ChEBI" id="CHEBI:29105"/>
    </cofactor>
</comment>
<name>Q7NM29_GLOVI</name>
<dbReference type="GO" id="GO:0006566">
    <property type="term" value="P:threonine metabolic process"/>
    <property type="evidence" value="ECO:0000318"/>
    <property type="project" value="GO_Central"/>
</dbReference>
<dbReference type="InterPro" id="IPR013154">
    <property type="entry name" value="ADH-like_N"/>
</dbReference>
<dbReference type="Gene3D" id="3.40.50.720">
    <property type="entry name" value="NAD(P)-binding Rossmann-like Domain"/>
    <property type="match status" value="1"/>
</dbReference>
<dbReference type="AlphaFoldDB" id="Q7NM29"/>
<dbReference type="PANTHER" id="PTHR43401:SF2">
    <property type="entry name" value="L-THREONINE 3-DEHYDROGENASE"/>
    <property type="match status" value="1"/>
</dbReference>
<dbReference type="HOGENOM" id="CLU_026673_11_0_3"/>
<dbReference type="PANTHER" id="PTHR43401">
    <property type="entry name" value="L-THREONINE 3-DEHYDROGENASE"/>
    <property type="match status" value="1"/>
</dbReference>
<dbReference type="GO" id="GO:0008270">
    <property type="term" value="F:zinc ion binding"/>
    <property type="evidence" value="ECO:0007669"/>
    <property type="project" value="InterPro"/>
</dbReference>
<dbReference type="EnsemblBacteria" id="BAC88881">
    <property type="protein sequence ID" value="BAC88881"/>
    <property type="gene ID" value="BAC88881"/>
</dbReference>
<dbReference type="EMBL" id="BA000045">
    <property type="protein sequence ID" value="BAC88881.1"/>
    <property type="molecule type" value="Genomic_DNA"/>
</dbReference>
<dbReference type="PROSITE" id="PS00059">
    <property type="entry name" value="ADH_ZINC"/>
    <property type="match status" value="1"/>
</dbReference>
<dbReference type="Proteomes" id="UP000000557">
    <property type="component" value="Chromosome"/>
</dbReference>
<dbReference type="SUPFAM" id="SSF50129">
    <property type="entry name" value="GroES-like"/>
    <property type="match status" value="1"/>
</dbReference>
<dbReference type="Pfam" id="PF00107">
    <property type="entry name" value="ADH_zinc_N"/>
    <property type="match status" value="1"/>
</dbReference>
<dbReference type="InterPro" id="IPR020843">
    <property type="entry name" value="ER"/>
</dbReference>
<accession>Q7NM29</accession>
<reference evidence="6 7" key="2">
    <citation type="journal article" date="2003" name="DNA Res.">
        <title>Complete genome structure of Gloeobacter violaceus PCC 7421, a cyanobacterium that lacks thylakoids (supplement).</title>
        <authorList>
            <person name="Nakamura Y."/>
            <person name="Kaneko T."/>
            <person name="Sato S."/>
            <person name="Mimuro M."/>
            <person name="Miyashita H."/>
            <person name="Tsuchiya T."/>
            <person name="Sasamoto S."/>
            <person name="Watanabe A."/>
            <person name="Kawashima K."/>
            <person name="Kishida Y."/>
            <person name="Kiyokawa C."/>
            <person name="Kohara M."/>
            <person name="Matsumoto M."/>
            <person name="Matsuno A."/>
            <person name="Nakazaki N."/>
            <person name="Shimpo S."/>
            <person name="Takeuchi C."/>
            <person name="Yamada M."/>
            <person name="Tabata S."/>
        </authorList>
    </citation>
    <scope>NUCLEOTIDE SEQUENCE [LARGE SCALE GENOMIC DNA]</scope>
    <source>
        <strain evidence="7">ATCC 29082 / PCC 7421</strain>
    </source>
</reference>
<dbReference type="STRING" id="251221.gene:10758418"/>
<dbReference type="InterPro" id="IPR036291">
    <property type="entry name" value="NAD(P)-bd_dom_sf"/>
</dbReference>
<dbReference type="InterPro" id="IPR050129">
    <property type="entry name" value="Zn_alcohol_dh"/>
</dbReference>
<evidence type="ECO:0000256" key="4">
    <source>
        <dbReference type="RuleBase" id="RU361277"/>
    </source>
</evidence>
<protein>
    <submittedName>
        <fullName evidence="6">Sorbitol dehydrogenase</fullName>
    </submittedName>
</protein>
<dbReference type="FunCoup" id="Q7NM29">
    <property type="interactions" value="26"/>
</dbReference>
<dbReference type="InterPro" id="IPR011032">
    <property type="entry name" value="GroES-like_sf"/>
</dbReference>
<evidence type="ECO:0000259" key="5">
    <source>
        <dbReference type="SMART" id="SM00829"/>
    </source>
</evidence>
<keyword evidence="7" id="KW-1185">Reference proteome</keyword>
<proteinExistence type="inferred from homology"/>
<sequence>MDGNKPMDVPQLMHAAVFYGVGDLRYEQVPVPEVAADEVLVQVRACGLCQSDIKKLRYPLLDPPRIFGHETSGTIVRAGEAVEHWRVGERVVVLHHIPCFHCPYCLNENYSMCRVYKEVTTTAGFAPAGGGFAEYVKVPGHIVRSGGLMAIPDGVSFEEASFVEPTNCCLKAVKKAQVQPGQWVLITGAGPIGLMFAMLCRQFGAKPIVTDLLASRVERARALGAEAALDARSADLTARIHALTGGLGVDVALLAVPSVQAFSQALDATRKGGKILFFAEFAESVQIPLDPNVLYRREIDLMGSYSSSFKVQHLAADLVFGRRIDVQALISDFYPLAELAAAVEQAVHPTPETCKILIRP</sequence>
<dbReference type="InParanoid" id="Q7NM29"/>
<dbReference type="Gene3D" id="3.90.180.10">
    <property type="entry name" value="Medium-chain alcohol dehydrogenases, catalytic domain"/>
    <property type="match status" value="1"/>
</dbReference>
<evidence type="ECO:0000256" key="1">
    <source>
        <dbReference type="ARBA" id="ARBA00022723"/>
    </source>
</evidence>
<evidence type="ECO:0000313" key="6">
    <source>
        <dbReference type="EMBL" id="BAC88881.1"/>
    </source>
</evidence>
<dbReference type="SUPFAM" id="SSF51735">
    <property type="entry name" value="NAD(P)-binding Rossmann-fold domains"/>
    <property type="match status" value="1"/>
</dbReference>
<organism evidence="6 7">
    <name type="scientific">Gloeobacter violaceus (strain ATCC 29082 / PCC 7421)</name>
    <dbReference type="NCBI Taxonomy" id="251221"/>
    <lineage>
        <taxon>Bacteria</taxon>
        <taxon>Bacillati</taxon>
        <taxon>Cyanobacteriota</taxon>
        <taxon>Cyanophyceae</taxon>
        <taxon>Gloeobacterales</taxon>
        <taxon>Gloeobacteraceae</taxon>
        <taxon>Gloeobacter</taxon>
    </lineage>
</organism>
<evidence type="ECO:0000256" key="2">
    <source>
        <dbReference type="ARBA" id="ARBA00022833"/>
    </source>
</evidence>
<keyword evidence="3" id="KW-0560">Oxidoreductase</keyword>
<dbReference type="GO" id="GO:0008743">
    <property type="term" value="F:L-threonine 3-dehydrogenase activity"/>
    <property type="evidence" value="ECO:0000318"/>
    <property type="project" value="GO_Central"/>
</dbReference>
<dbReference type="eggNOG" id="COG1063">
    <property type="taxonomic scope" value="Bacteria"/>
</dbReference>
<keyword evidence="1 4" id="KW-0479">Metal-binding</keyword>
<evidence type="ECO:0000256" key="3">
    <source>
        <dbReference type="ARBA" id="ARBA00023002"/>
    </source>
</evidence>
<dbReference type="InterPro" id="IPR002328">
    <property type="entry name" value="ADH_Zn_CS"/>
</dbReference>
<evidence type="ECO:0000313" key="7">
    <source>
        <dbReference type="Proteomes" id="UP000000557"/>
    </source>
</evidence>
<reference evidence="6 7" key="1">
    <citation type="journal article" date="2003" name="DNA Res.">
        <title>Complete genome structure of Gloeobacter violaceus PCC 7421, a cyanobacterium that lacks thylakoids.</title>
        <authorList>
            <person name="Nakamura Y."/>
            <person name="Kaneko T."/>
            <person name="Sato S."/>
            <person name="Mimuro M."/>
            <person name="Miyashita H."/>
            <person name="Tsuchiya T."/>
            <person name="Sasamoto S."/>
            <person name="Watanabe A."/>
            <person name="Kawashima K."/>
            <person name="Kishida Y."/>
            <person name="Kiyokawa C."/>
            <person name="Kohara M."/>
            <person name="Matsumoto M."/>
            <person name="Matsuno A."/>
            <person name="Nakazaki N."/>
            <person name="Shimpo S."/>
            <person name="Takeuchi C."/>
            <person name="Yamada M."/>
            <person name="Tabata S."/>
        </authorList>
    </citation>
    <scope>NUCLEOTIDE SEQUENCE [LARGE SCALE GENOMIC DNA]</scope>
    <source>
        <strain evidence="7">ATCC 29082 / PCC 7421</strain>
    </source>
</reference>
<dbReference type="InterPro" id="IPR013149">
    <property type="entry name" value="ADH-like_C"/>
</dbReference>
<feature type="domain" description="Enoyl reductase (ER)" evidence="5">
    <location>
        <begin position="20"/>
        <end position="358"/>
    </location>
</feature>